<dbReference type="PANTHER" id="PTHR22028:SF5">
    <property type="entry name" value="COILED-COIL DOMAIN-CONTAINING PROTEIN 191"/>
    <property type="match status" value="1"/>
</dbReference>
<dbReference type="EMBL" id="JAHXZJ010000001">
    <property type="protein sequence ID" value="KAH0567522.1"/>
    <property type="molecule type" value="Genomic_DNA"/>
</dbReference>
<gene>
    <name evidence="2" type="ORF">KQX54_010559</name>
</gene>
<dbReference type="PANTHER" id="PTHR22028">
    <property type="entry name" value="SFI1 SPINDLE BODY DOMAIN-CONTAINING PROTEIN-RELATED"/>
    <property type="match status" value="1"/>
</dbReference>
<evidence type="ECO:0000313" key="3">
    <source>
        <dbReference type="Proteomes" id="UP000826195"/>
    </source>
</evidence>
<accession>A0AAV7J883</accession>
<keyword evidence="3" id="KW-1185">Reference proteome</keyword>
<protein>
    <submittedName>
        <fullName evidence="2">Uncharacterized protein</fullName>
    </submittedName>
</protein>
<reference evidence="2 3" key="1">
    <citation type="journal article" date="2021" name="J. Hered.">
        <title>A chromosome-level genome assembly of the parasitoid wasp, Cotesia glomerata (Hymenoptera: Braconidae).</title>
        <authorList>
            <person name="Pinto B.J."/>
            <person name="Weis J.J."/>
            <person name="Gamble T."/>
            <person name="Ode P.J."/>
            <person name="Paul R."/>
            <person name="Zaspel J.M."/>
        </authorList>
    </citation>
    <scope>NUCLEOTIDE SEQUENCE [LARGE SCALE GENOMIC DNA]</scope>
    <source>
        <strain evidence="2">CgM1</strain>
    </source>
</reference>
<organism evidence="2 3">
    <name type="scientific">Cotesia glomerata</name>
    <name type="common">Lepidopteran parasitic wasp</name>
    <name type="synonym">Apanteles glomeratus</name>
    <dbReference type="NCBI Taxonomy" id="32391"/>
    <lineage>
        <taxon>Eukaryota</taxon>
        <taxon>Metazoa</taxon>
        <taxon>Ecdysozoa</taxon>
        <taxon>Arthropoda</taxon>
        <taxon>Hexapoda</taxon>
        <taxon>Insecta</taxon>
        <taxon>Pterygota</taxon>
        <taxon>Neoptera</taxon>
        <taxon>Endopterygota</taxon>
        <taxon>Hymenoptera</taxon>
        <taxon>Apocrita</taxon>
        <taxon>Ichneumonoidea</taxon>
        <taxon>Braconidae</taxon>
        <taxon>Microgastrinae</taxon>
        <taxon>Cotesia</taxon>
    </lineage>
</organism>
<dbReference type="InterPro" id="IPR052270">
    <property type="entry name" value="CACF_protein"/>
</dbReference>
<proteinExistence type="predicted"/>
<dbReference type="Proteomes" id="UP000826195">
    <property type="component" value="Unassembled WGS sequence"/>
</dbReference>
<evidence type="ECO:0000313" key="2">
    <source>
        <dbReference type="EMBL" id="KAH0567522.1"/>
    </source>
</evidence>
<keyword evidence="1" id="KW-0175">Coiled coil</keyword>
<name>A0AAV7J883_COTGL</name>
<sequence length="567" mass="68307">MDAASILCRDRKQKIKWIFGPEEETVDLPPFETMTQRINFQVRTSRHLQNDEYANEFNVQKIEIIKPKVEEHSGDISVTIKDKPSSARLKEENREILKNVFEELLNHARESKRLKLLQSKLERIYSVSQMKRYFDRWRMLVDEMKFLNKSQKKEYEIEDVKKIELFISAIKDKQKNVLRCTRKKNMSVDTKDLVNIQAKTNSNVSATFANRLKMQKKVIDEQRSKLAEQNRFIQDMKLQQIQVESKLSELETLKTAKGAFAHSKKRSQKILRRLMLREGIDSHEVEEVLSDAVPKPNPPIFLARMEARALARRERVARRELERKQKLEEQKLREEMAKMSEKEAAKKKMELEAQEKARQIRRRHEEERERALNIEKLKKAMQEADDFYRKYLLRRYILHPLIAFVQSVHDDMNKAERHYDLSILRKMFIKWKSETEREIQIKMELSIDIYNRNLTWRVFENWLQLTRDNRKIYKTAVDHYNNWLKKSYYDKWLAYTLSMKIINNNNQEVAFNFYNEKLKSTYFKLWKKYLQILDKVEETDKRKDQLRQLVQSVIPDFAPQHRGVIID</sequence>
<comment type="caution">
    <text evidence="2">The sequence shown here is derived from an EMBL/GenBank/DDBJ whole genome shotgun (WGS) entry which is preliminary data.</text>
</comment>
<dbReference type="AlphaFoldDB" id="A0AAV7J883"/>
<feature type="coiled-coil region" evidence="1">
    <location>
        <begin position="310"/>
        <end position="384"/>
    </location>
</feature>
<evidence type="ECO:0000256" key="1">
    <source>
        <dbReference type="SAM" id="Coils"/>
    </source>
</evidence>